<proteinExistence type="predicted"/>
<sequence>MLATAPAPDPTVAGNTAWYYYCYPWLMRVTSKGQVTIPRDVRRRLGIETGTEVDFEIDGDVVRLVRRTQGRGVALVEQMRGHRLSMTTDEIMALTRGES</sequence>
<feature type="domain" description="SpoVT-AbrB" evidence="2">
    <location>
        <begin position="24"/>
        <end position="71"/>
    </location>
</feature>
<organism evidence="3">
    <name type="scientific">Mycobacterium riyadhense</name>
    <dbReference type="NCBI Taxonomy" id="486698"/>
    <lineage>
        <taxon>Bacteria</taxon>
        <taxon>Bacillati</taxon>
        <taxon>Actinomycetota</taxon>
        <taxon>Actinomycetes</taxon>
        <taxon>Mycobacteriales</taxon>
        <taxon>Mycobacteriaceae</taxon>
        <taxon>Mycobacterium</taxon>
    </lineage>
</organism>
<dbReference type="SMART" id="SM00966">
    <property type="entry name" value="SpoVT_AbrB"/>
    <property type="match status" value="1"/>
</dbReference>
<name>A0A653F439_9MYCO</name>
<protein>
    <submittedName>
        <fullName evidence="3">SpoVT / AbrB like domain protein</fullName>
    </submittedName>
</protein>
<dbReference type="Pfam" id="PF04014">
    <property type="entry name" value="MazE_antitoxin"/>
    <property type="match status" value="1"/>
</dbReference>
<reference evidence="3" key="1">
    <citation type="submission" date="2019-05" db="EMBL/GenBank/DDBJ databases">
        <authorList>
            <person name="Naeem R."/>
            <person name="Antony C."/>
            <person name="Guan Q."/>
        </authorList>
    </citation>
    <scope>NUCLEOTIDE SEQUENCE</scope>
    <source>
        <strain evidence="3">2</strain>
    </source>
</reference>
<gene>
    <name evidence="3" type="ORF">BIN_B_05528</name>
</gene>
<accession>A0A653F439</accession>
<keyword evidence="1" id="KW-0238">DNA-binding</keyword>
<dbReference type="EMBL" id="LR589198">
    <property type="protein sequence ID" value="VTP04410.1"/>
    <property type="molecule type" value="Genomic_DNA"/>
</dbReference>
<dbReference type="SUPFAM" id="SSF89447">
    <property type="entry name" value="AbrB/MazE/MraZ-like"/>
    <property type="match status" value="1"/>
</dbReference>
<dbReference type="AlphaFoldDB" id="A0A653F439"/>
<dbReference type="InterPro" id="IPR007159">
    <property type="entry name" value="SpoVT-AbrB_dom"/>
</dbReference>
<dbReference type="GO" id="GO:0003677">
    <property type="term" value="F:DNA binding"/>
    <property type="evidence" value="ECO:0007669"/>
    <property type="project" value="UniProtKB-UniRule"/>
</dbReference>
<evidence type="ECO:0000256" key="1">
    <source>
        <dbReference type="PROSITE-ProRule" id="PRU01076"/>
    </source>
</evidence>
<dbReference type="InterPro" id="IPR037914">
    <property type="entry name" value="SpoVT-AbrB_sf"/>
</dbReference>
<dbReference type="Gene3D" id="2.10.260.10">
    <property type="match status" value="1"/>
</dbReference>
<dbReference type="PROSITE" id="PS51740">
    <property type="entry name" value="SPOVT_ABRB"/>
    <property type="match status" value="1"/>
</dbReference>
<evidence type="ECO:0000313" key="3">
    <source>
        <dbReference type="EMBL" id="VTP04410.1"/>
    </source>
</evidence>
<evidence type="ECO:0000259" key="2">
    <source>
        <dbReference type="PROSITE" id="PS51740"/>
    </source>
</evidence>
<dbReference type="NCBIfam" id="TIGR01439">
    <property type="entry name" value="lp_hng_hel_AbrB"/>
    <property type="match status" value="1"/>
</dbReference>